<dbReference type="OrthoDB" id="247542at2759"/>
<dbReference type="InterPro" id="IPR029058">
    <property type="entry name" value="AB_hydrolase_fold"/>
</dbReference>
<comment type="caution">
    <text evidence="4">The sequence shown here is derived from an EMBL/GenBank/DDBJ whole genome shotgun (WGS) entry which is preliminary data.</text>
</comment>
<evidence type="ECO:0000256" key="2">
    <source>
        <dbReference type="PIRSR" id="PIRSR005211-1"/>
    </source>
</evidence>
<keyword evidence="5" id="KW-1185">Reference proteome</keyword>
<reference evidence="4" key="1">
    <citation type="submission" date="2019-03" db="EMBL/GenBank/DDBJ databases">
        <title>Long read genome sequence of the mycoparasitic Pythium oligandrum ATCC 38472 isolated from sugarbeet rhizosphere.</title>
        <authorList>
            <person name="Gaulin E."/>
        </authorList>
    </citation>
    <scope>NUCLEOTIDE SEQUENCE</scope>
    <source>
        <strain evidence="4">ATCC 38472_TT</strain>
    </source>
</reference>
<accession>A0A8K1FFK7</accession>
<dbReference type="InterPro" id="IPR012020">
    <property type="entry name" value="ABHD4"/>
</dbReference>
<dbReference type="InterPro" id="IPR000073">
    <property type="entry name" value="AB_hydrolase_1"/>
</dbReference>
<feature type="active site" description="Charge relay system" evidence="2">
    <location>
        <position position="369"/>
    </location>
</feature>
<sequence length="441" mass="50593">MKWAVLRASLGLLGVELRDLYRVYRRRVQLLLLLVLLKRVWRPYLLRHVLRLHYLLAAERPQLHFQSTPENERVLARCPTMTQDKYYPPWYLFNGHLQTVRLSREEDDSHPVVKYERQTLDMPDGGIISLDWALPPRPDCTIPRVSELDPTVPTMLLLPGLTGNSGEFYIRSVVHRMVYDLGWQCAVLNARGCGNTPLKTPQLFCSAYTDDLRHVVQFFAERYAFQRHTFVVVGFSMGSNVLVKYLGEEKEHANITAGVSVGNPFDLVDCSRSLRNSTLYRHTYDKALTNNLKELFFRKSNIHEVLKTHPKIDIAAMPQLDSVWDFDENITSRLFNYEGGALHYYTDASSGSRIKHVRVPLLCLNAKDDPISTERSIPYADAATNANVILCVTKKGGHLAFYESIQDAEDAMRPEQSWSARVIVEYAESVRLARQEELSHV</sequence>
<organism evidence="4 5">
    <name type="scientific">Pythium oligandrum</name>
    <name type="common">Mycoparasitic fungus</name>
    <dbReference type="NCBI Taxonomy" id="41045"/>
    <lineage>
        <taxon>Eukaryota</taxon>
        <taxon>Sar</taxon>
        <taxon>Stramenopiles</taxon>
        <taxon>Oomycota</taxon>
        <taxon>Peronosporomycetes</taxon>
        <taxon>Pythiales</taxon>
        <taxon>Pythiaceae</taxon>
        <taxon>Pythium</taxon>
    </lineage>
</organism>
<evidence type="ECO:0000256" key="1">
    <source>
        <dbReference type="ARBA" id="ARBA00010884"/>
    </source>
</evidence>
<gene>
    <name evidence="4" type="ORF">Poli38472_007229</name>
</gene>
<dbReference type="Proteomes" id="UP000794436">
    <property type="component" value="Unassembled WGS sequence"/>
</dbReference>
<feature type="active site" description="Charge relay system" evidence="2">
    <location>
        <position position="398"/>
    </location>
</feature>
<evidence type="ECO:0000313" key="4">
    <source>
        <dbReference type="EMBL" id="TMW59084.1"/>
    </source>
</evidence>
<dbReference type="GO" id="GO:0047372">
    <property type="term" value="F:monoacylglycerol lipase activity"/>
    <property type="evidence" value="ECO:0007669"/>
    <property type="project" value="TreeGrafter"/>
</dbReference>
<dbReference type="SUPFAM" id="SSF53474">
    <property type="entry name" value="alpha/beta-Hydrolases"/>
    <property type="match status" value="1"/>
</dbReference>
<proteinExistence type="inferred from homology"/>
<dbReference type="PANTHER" id="PTHR10794">
    <property type="entry name" value="ABHYDROLASE DOMAIN-CONTAINING PROTEIN"/>
    <property type="match status" value="1"/>
</dbReference>
<dbReference type="EMBL" id="SPLM01000110">
    <property type="protein sequence ID" value="TMW59084.1"/>
    <property type="molecule type" value="Genomic_DNA"/>
</dbReference>
<dbReference type="Pfam" id="PF00561">
    <property type="entry name" value="Abhydrolase_1"/>
    <property type="match status" value="1"/>
</dbReference>
<name>A0A8K1FFK7_PYTOL</name>
<comment type="similarity">
    <text evidence="1">Belongs to the AB hydrolase superfamily. AB hydrolase 4 family.</text>
</comment>
<evidence type="ECO:0000313" key="5">
    <source>
        <dbReference type="Proteomes" id="UP000794436"/>
    </source>
</evidence>
<dbReference type="PANTHER" id="PTHR10794:SF84">
    <property type="entry name" value="ESTERASE_LIPASE_THIOESTERASE FAMILY PROTEIN"/>
    <property type="match status" value="1"/>
</dbReference>
<dbReference type="PIRSF" id="PIRSF005211">
    <property type="entry name" value="Ab_hydro_YheT"/>
    <property type="match status" value="1"/>
</dbReference>
<feature type="active site" description="Charge relay system" evidence="2">
    <location>
        <position position="236"/>
    </location>
</feature>
<dbReference type="AlphaFoldDB" id="A0A8K1FFK7"/>
<dbReference type="Gene3D" id="3.40.50.1820">
    <property type="entry name" value="alpha/beta hydrolase"/>
    <property type="match status" value="1"/>
</dbReference>
<dbReference type="GO" id="GO:0034338">
    <property type="term" value="F:short-chain carboxylesterase activity"/>
    <property type="evidence" value="ECO:0007669"/>
    <property type="project" value="TreeGrafter"/>
</dbReference>
<feature type="domain" description="AB hydrolase-1" evidence="3">
    <location>
        <begin position="153"/>
        <end position="403"/>
    </location>
</feature>
<evidence type="ECO:0000259" key="3">
    <source>
        <dbReference type="Pfam" id="PF00561"/>
    </source>
</evidence>
<dbReference type="InterPro" id="IPR050960">
    <property type="entry name" value="AB_hydrolase_4_sf"/>
</dbReference>
<protein>
    <recommendedName>
        <fullName evidence="3">AB hydrolase-1 domain-containing protein</fullName>
    </recommendedName>
</protein>